<comment type="caution">
    <text evidence="3">The sequence shown here is derived from an EMBL/GenBank/DDBJ whole genome shotgun (WGS) entry which is preliminary data.</text>
</comment>
<feature type="region of interest" description="Disordered" evidence="1">
    <location>
        <begin position="341"/>
        <end position="384"/>
    </location>
</feature>
<organism evidence="3 4">
    <name type="scientific">Adineta steineri</name>
    <dbReference type="NCBI Taxonomy" id="433720"/>
    <lineage>
        <taxon>Eukaryota</taxon>
        <taxon>Metazoa</taxon>
        <taxon>Spiralia</taxon>
        <taxon>Gnathifera</taxon>
        <taxon>Rotifera</taxon>
        <taxon>Eurotatoria</taxon>
        <taxon>Bdelloidea</taxon>
        <taxon>Adinetida</taxon>
        <taxon>Adinetidae</taxon>
        <taxon>Adineta</taxon>
    </lineage>
</organism>
<dbReference type="SMART" id="SM00384">
    <property type="entry name" value="AT_hook"/>
    <property type="match status" value="3"/>
</dbReference>
<dbReference type="GO" id="GO:0003677">
    <property type="term" value="F:DNA binding"/>
    <property type="evidence" value="ECO:0007669"/>
    <property type="project" value="InterPro"/>
</dbReference>
<feature type="non-terminal residue" evidence="3">
    <location>
        <position position="1"/>
    </location>
</feature>
<dbReference type="Proteomes" id="UP000663877">
    <property type="component" value="Unassembled WGS sequence"/>
</dbReference>
<sequence>FKSSFNFFCCFMDDPSLLPFLNNNNNSNGHHYSIDIDEDVEHEEDELDDDELQDYDQNQQYPEDEIDEDEIEEDDIDDDEENQDEQEILIPPPPPPPQQQQQIIQSERGGRRKGVPRRLQLSPQIIKAPAPQQRLLPLTLPKTSTSVHHHDQPILTSDQEDDQHDEDLNNENHLDEYFDHHDNKQQNCIQLDLLARHLIENNEDEYDENNNNNHSYNDEENIFEIVDDLLADIVTTIVRDIREQRQRNFKQQQRITNGKTNGHLNYKSQTNGYAKSIQKQEQKLTNGKINTNGFTQTNSTKSSKSHSQQSLSSSSTTTKVSDPSLLFNEFTKMMHLNSQQQLVKHKHSLSSSSFSSPPSAKRQKTSDTSSLSQPTTPLSLQQQQHQQLLWQMTQQLMMSTQANDQDGSSLLKQQLLGLTPPGTIPKKVGRPPKQQNQPQIMRSSTNMIPPTSHSSANTSPFERGNFAPRRRGRPPKYVTERGAIPGLSSHDLDASPYDQLFAAIENSVNGNSARTSSATLQSAIASMLGHQSGLTIPPPPIIPPPAARNGAPASMVKQSAGQTRHSLPVPSNASKLSHGDGGNELDMPLMATKKRGPGRPPKTQMLLDSHQVLQATKRMNSLSSLSNNTNINNNTNNNFPPTMVPSSPTSFNLNAAFVEMLQQQQQHPH</sequence>
<feature type="region of interest" description="Disordered" evidence="1">
    <location>
        <begin position="285"/>
        <end position="320"/>
    </location>
</feature>
<dbReference type="EMBL" id="CAJNOI010000879">
    <property type="protein sequence ID" value="CAF1357767.1"/>
    <property type="molecule type" value="Genomic_DNA"/>
</dbReference>
<feature type="region of interest" description="Disordered" evidence="1">
    <location>
        <begin position="444"/>
        <end position="476"/>
    </location>
</feature>
<dbReference type="OrthoDB" id="10063933at2759"/>
<feature type="compositionally biased region" description="Low complexity" evidence="1">
    <location>
        <begin position="135"/>
        <end position="146"/>
    </location>
</feature>
<gene>
    <name evidence="2" type="ORF">BJG266_LOCUS35319</name>
    <name evidence="3" type="ORF">QVE165_LOCUS52363</name>
</gene>
<keyword evidence="4" id="KW-1185">Reference proteome</keyword>
<feature type="compositionally biased region" description="Low complexity" evidence="1">
    <location>
        <begin position="295"/>
        <end position="320"/>
    </location>
</feature>
<accession>A0A816ALV2</accession>
<dbReference type="Proteomes" id="UP000663832">
    <property type="component" value="Unassembled WGS sequence"/>
</dbReference>
<feature type="compositionally biased region" description="Polar residues" evidence="1">
    <location>
        <begin position="285"/>
        <end position="294"/>
    </location>
</feature>
<feature type="region of interest" description="Disordered" evidence="1">
    <location>
        <begin position="247"/>
        <end position="268"/>
    </location>
</feature>
<feature type="compositionally biased region" description="Low complexity" evidence="1">
    <location>
        <begin position="366"/>
        <end position="384"/>
    </location>
</feature>
<feature type="compositionally biased region" description="Polar residues" evidence="1">
    <location>
        <begin position="556"/>
        <end position="575"/>
    </location>
</feature>
<evidence type="ECO:0000313" key="4">
    <source>
        <dbReference type="Proteomes" id="UP000663832"/>
    </source>
</evidence>
<evidence type="ECO:0000313" key="3">
    <source>
        <dbReference type="EMBL" id="CAF1599279.1"/>
    </source>
</evidence>
<evidence type="ECO:0000313" key="2">
    <source>
        <dbReference type="EMBL" id="CAF1357767.1"/>
    </source>
</evidence>
<proteinExistence type="predicted"/>
<reference evidence="3" key="1">
    <citation type="submission" date="2021-02" db="EMBL/GenBank/DDBJ databases">
        <authorList>
            <person name="Nowell W R."/>
        </authorList>
    </citation>
    <scope>NUCLEOTIDE SEQUENCE</scope>
</reference>
<feature type="region of interest" description="Disordered" evidence="1">
    <location>
        <begin position="420"/>
        <end position="439"/>
    </location>
</feature>
<protein>
    <submittedName>
        <fullName evidence="3">Uncharacterized protein</fullName>
    </submittedName>
</protein>
<dbReference type="EMBL" id="CAJNOM010001229">
    <property type="protein sequence ID" value="CAF1599279.1"/>
    <property type="molecule type" value="Genomic_DNA"/>
</dbReference>
<feature type="compositionally biased region" description="Acidic residues" evidence="1">
    <location>
        <begin position="40"/>
        <end position="54"/>
    </location>
</feature>
<evidence type="ECO:0000256" key="1">
    <source>
        <dbReference type="SAM" id="MobiDB-lite"/>
    </source>
</evidence>
<feature type="compositionally biased region" description="Polar residues" evidence="1">
    <location>
        <begin position="444"/>
        <end position="460"/>
    </location>
</feature>
<name>A0A816ALV2_9BILA</name>
<dbReference type="InterPro" id="IPR017956">
    <property type="entry name" value="AT_hook_DNA-bd_motif"/>
</dbReference>
<feature type="compositionally biased region" description="Polar residues" evidence="1">
    <location>
        <begin position="249"/>
        <end position="268"/>
    </location>
</feature>
<dbReference type="AlphaFoldDB" id="A0A816ALV2"/>
<feature type="region of interest" description="Disordered" evidence="1">
    <location>
        <begin position="40"/>
        <end position="167"/>
    </location>
</feature>
<feature type="compositionally biased region" description="Acidic residues" evidence="1">
    <location>
        <begin position="62"/>
        <end position="87"/>
    </location>
</feature>
<feature type="region of interest" description="Disordered" evidence="1">
    <location>
        <begin position="543"/>
        <end position="583"/>
    </location>
</feature>
<feature type="compositionally biased region" description="Low complexity" evidence="1">
    <location>
        <begin position="349"/>
        <end position="359"/>
    </location>
</feature>